<accession>A0ABD6FF26</accession>
<feature type="transmembrane region" description="Helical" evidence="2">
    <location>
        <begin position="67"/>
        <end position="86"/>
    </location>
</feature>
<proteinExistence type="predicted"/>
<feature type="transmembrane region" description="Helical" evidence="2">
    <location>
        <begin position="414"/>
        <end position="432"/>
    </location>
</feature>
<keyword evidence="2" id="KW-0812">Transmembrane</keyword>
<evidence type="ECO:0000256" key="1">
    <source>
        <dbReference type="SAM" id="MobiDB-lite"/>
    </source>
</evidence>
<reference evidence="3 4" key="1">
    <citation type="journal article" date="2021" name="BMC Genomics">
        <title>Genome-resolved metagenome and metatranscriptome analyses of thermophilic composting reveal key bacterial players and their metabolic interactions.</title>
        <authorList>
            <person name="Braga L.P.P."/>
            <person name="Pereira R.V."/>
            <person name="Martins L.F."/>
            <person name="Moura L.M.S."/>
            <person name="Sanchez F.B."/>
            <person name="Patane J.S.L."/>
            <person name="da Silva A.M."/>
            <person name="Setubal J.C."/>
        </authorList>
    </citation>
    <scope>NUCLEOTIDE SEQUENCE [LARGE SCALE GENOMIC DNA]</scope>
    <source>
        <strain evidence="3">ZC4RG45</strain>
    </source>
</reference>
<comment type="caution">
    <text evidence="3">The sequence shown here is derived from an EMBL/GenBank/DDBJ whole genome shotgun (WGS) entry which is preliminary data.</text>
</comment>
<evidence type="ECO:0000256" key="2">
    <source>
        <dbReference type="SAM" id="Phobius"/>
    </source>
</evidence>
<feature type="region of interest" description="Disordered" evidence="1">
    <location>
        <begin position="200"/>
        <end position="221"/>
    </location>
</feature>
<protein>
    <recommendedName>
        <fullName evidence="5">DUF3137 domain-containing protein</fullName>
    </recommendedName>
</protein>
<feature type="transmembrane region" description="Helical" evidence="2">
    <location>
        <begin position="371"/>
        <end position="394"/>
    </location>
</feature>
<dbReference type="AlphaFoldDB" id="A0ABD6FF26"/>
<keyword evidence="2" id="KW-0472">Membrane</keyword>
<feature type="transmembrane region" description="Helical" evidence="2">
    <location>
        <begin position="44"/>
        <end position="61"/>
    </location>
</feature>
<evidence type="ECO:0008006" key="5">
    <source>
        <dbReference type="Google" id="ProtNLM"/>
    </source>
</evidence>
<keyword evidence="2" id="KW-1133">Transmembrane helix</keyword>
<dbReference type="Proteomes" id="UP000249324">
    <property type="component" value="Unassembled WGS sequence"/>
</dbReference>
<organism evidence="3 4">
    <name type="scientific">Thermocrispum agreste</name>
    <dbReference type="NCBI Taxonomy" id="37925"/>
    <lineage>
        <taxon>Bacteria</taxon>
        <taxon>Bacillati</taxon>
        <taxon>Actinomycetota</taxon>
        <taxon>Actinomycetes</taxon>
        <taxon>Pseudonocardiales</taxon>
        <taxon>Pseudonocardiaceae</taxon>
        <taxon>Thermocrispum</taxon>
    </lineage>
</organism>
<dbReference type="EMBL" id="QGUI02000102">
    <property type="protein sequence ID" value="MFO7192488.1"/>
    <property type="molecule type" value="Genomic_DNA"/>
</dbReference>
<feature type="compositionally biased region" description="Basic and acidic residues" evidence="1">
    <location>
        <begin position="201"/>
        <end position="210"/>
    </location>
</feature>
<gene>
    <name evidence="3" type="ORF">DIU77_009635</name>
</gene>
<sequence length="451" mass="49203">MHGYQGLLLLGGYAAAVACLSLGVRWQDRAAAHQDPRRRTWARFSYAAAGLLASATTYYWFSLAWNPVVLALLVGGGSALLAWWIWWRGFAQLRWMDRLAAGGRAQYFHGRLHDRPAFGLLPGAGRARQPDDPGAGFEAAISLRTQGIDVLGVQYLHLQPPADQVEPWRGTLAKLSDLDGTFAMVQVRTPEIPTLIIRPRSGQERHESHGTDAGPINPLDDARYTRNMTGAIRPSKATETVAFDGEFGKWFEVQAADPQLAARALTPQVRRALLADPWFRLGDVVFSDGVVWTTRWGRLTETRLFDASRRLTALAALLPSGIWADDTFATALRAADTSAEGWGSDTARRPHRRTLVDAVNERRTIALRTPVSAGGLVTRLILALAIAGLGGYMATDAIFGWSEPAQAARDTLDAIALAVFGAGMVLLAYLMVRPLYATRRAAAAPRRSSRA</sequence>
<evidence type="ECO:0000313" key="4">
    <source>
        <dbReference type="Proteomes" id="UP000249324"/>
    </source>
</evidence>
<feature type="transmembrane region" description="Helical" evidence="2">
    <location>
        <begin position="6"/>
        <end position="24"/>
    </location>
</feature>
<evidence type="ECO:0000313" key="3">
    <source>
        <dbReference type="EMBL" id="MFO7192488.1"/>
    </source>
</evidence>
<name>A0ABD6FF26_9PSEU</name>